<comment type="caution">
    <text evidence="2">The sequence shown here is derived from an EMBL/GenBank/DDBJ whole genome shotgun (WGS) entry which is preliminary data.</text>
</comment>
<dbReference type="AlphaFoldDB" id="A0A6S7GBU3"/>
<feature type="region of interest" description="Disordered" evidence="1">
    <location>
        <begin position="27"/>
        <end position="49"/>
    </location>
</feature>
<evidence type="ECO:0000313" key="2">
    <source>
        <dbReference type="EMBL" id="CAB3986046.1"/>
    </source>
</evidence>
<proteinExistence type="predicted"/>
<name>A0A6S7GBU3_PARCT</name>
<accession>A0A6S7GBU3</accession>
<sequence>MAGLGESEIESFPSFGQLQGEQFIQSKQENKHAKEKIRPRSSIIRHGESKRKKSMVKFAVQNIFWGLPLDEKSIAAKFHLSYKLVKTECKIVRNILHQHCFQEVH</sequence>
<dbReference type="Proteomes" id="UP001152795">
    <property type="component" value="Unassembled WGS sequence"/>
</dbReference>
<gene>
    <name evidence="2" type="ORF">PACLA_8A049747</name>
</gene>
<feature type="compositionally biased region" description="Basic and acidic residues" evidence="1">
    <location>
        <begin position="28"/>
        <end position="38"/>
    </location>
</feature>
<evidence type="ECO:0000313" key="3">
    <source>
        <dbReference type="Proteomes" id="UP001152795"/>
    </source>
</evidence>
<evidence type="ECO:0000256" key="1">
    <source>
        <dbReference type="SAM" id="MobiDB-lite"/>
    </source>
</evidence>
<dbReference type="OrthoDB" id="2016263at2759"/>
<keyword evidence="3" id="KW-1185">Reference proteome</keyword>
<dbReference type="EMBL" id="CACRXK020000957">
    <property type="protein sequence ID" value="CAB3986046.1"/>
    <property type="molecule type" value="Genomic_DNA"/>
</dbReference>
<reference evidence="2" key="1">
    <citation type="submission" date="2020-04" db="EMBL/GenBank/DDBJ databases">
        <authorList>
            <person name="Alioto T."/>
            <person name="Alioto T."/>
            <person name="Gomez Garrido J."/>
        </authorList>
    </citation>
    <scope>NUCLEOTIDE SEQUENCE</scope>
    <source>
        <strain evidence="2">A484AB</strain>
    </source>
</reference>
<organism evidence="2 3">
    <name type="scientific">Paramuricea clavata</name>
    <name type="common">Red gorgonian</name>
    <name type="synonym">Violescent sea-whip</name>
    <dbReference type="NCBI Taxonomy" id="317549"/>
    <lineage>
        <taxon>Eukaryota</taxon>
        <taxon>Metazoa</taxon>
        <taxon>Cnidaria</taxon>
        <taxon>Anthozoa</taxon>
        <taxon>Octocorallia</taxon>
        <taxon>Malacalcyonacea</taxon>
        <taxon>Plexauridae</taxon>
        <taxon>Paramuricea</taxon>
    </lineage>
</organism>
<protein>
    <submittedName>
        <fullName evidence="2">Uncharacterized protein</fullName>
    </submittedName>
</protein>